<evidence type="ECO:0008006" key="3">
    <source>
        <dbReference type="Google" id="ProtNLM"/>
    </source>
</evidence>
<name>A0A1Y1V452_9FUNG</name>
<feature type="non-terminal residue" evidence="1">
    <location>
        <position position="226"/>
    </location>
</feature>
<reference evidence="1" key="2">
    <citation type="submission" date="2016-08" db="EMBL/GenBank/DDBJ databases">
        <title>Pervasive Adenine N6-methylation of Active Genes in Fungi.</title>
        <authorList>
            <consortium name="DOE Joint Genome Institute"/>
            <person name="Mondo S.J."/>
            <person name="Dannebaum R.O."/>
            <person name="Kuo R.C."/>
            <person name="Labutti K."/>
            <person name="Haridas S."/>
            <person name="Kuo A."/>
            <person name="Salamov A."/>
            <person name="Ahrendt S.R."/>
            <person name="Lipzen A."/>
            <person name="Sullivan W."/>
            <person name="Andreopoulos W.B."/>
            <person name="Clum A."/>
            <person name="Lindquist E."/>
            <person name="Daum C."/>
            <person name="Ramamoorthy G.K."/>
            <person name="Gryganskyi A."/>
            <person name="Culley D."/>
            <person name="Magnuson J.K."/>
            <person name="James T.Y."/>
            <person name="O'Malley M.A."/>
            <person name="Stajich J.E."/>
            <person name="Spatafora J.W."/>
            <person name="Visel A."/>
            <person name="Grigoriev I.V."/>
        </authorList>
    </citation>
    <scope>NUCLEOTIDE SEQUENCE [LARGE SCALE GENOMIC DNA]</scope>
    <source>
        <strain evidence="1">Finn</strain>
    </source>
</reference>
<dbReference type="InterPro" id="IPR036770">
    <property type="entry name" value="Ankyrin_rpt-contain_sf"/>
</dbReference>
<protein>
    <recommendedName>
        <fullName evidence="3">Ankyrin</fullName>
    </recommendedName>
</protein>
<accession>A0A1Y1V452</accession>
<feature type="non-terminal residue" evidence="1">
    <location>
        <position position="1"/>
    </location>
</feature>
<gene>
    <name evidence="1" type="ORF">BCR36DRAFT_219189</name>
</gene>
<proteinExistence type="predicted"/>
<dbReference type="EMBL" id="MCFH01000037">
    <property type="protein sequence ID" value="ORX45980.1"/>
    <property type="molecule type" value="Genomic_DNA"/>
</dbReference>
<comment type="caution">
    <text evidence="1">The sequence shown here is derived from an EMBL/GenBank/DDBJ whole genome shotgun (WGS) entry which is preliminary data.</text>
</comment>
<dbReference type="Gene3D" id="1.25.40.20">
    <property type="entry name" value="Ankyrin repeat-containing domain"/>
    <property type="match status" value="1"/>
</dbReference>
<evidence type="ECO:0000313" key="2">
    <source>
        <dbReference type="Proteomes" id="UP000193719"/>
    </source>
</evidence>
<reference evidence="1" key="1">
    <citation type="submission" date="2016-08" db="EMBL/GenBank/DDBJ databases">
        <title>Genomes of anaerobic fungi encode conserved fungal cellulosomes for biomass hydrolysis.</title>
        <authorList>
            <consortium name="DOE Joint Genome Institute"/>
            <person name="Haitjema C.H."/>
            <person name="Gilmore S.P."/>
            <person name="Henske J.K."/>
            <person name="Solomon K.V."/>
            <person name="De Groot R."/>
            <person name="Kuo A."/>
            <person name="Mondo S.J."/>
            <person name="Salamov A.A."/>
            <person name="Labutti K."/>
            <person name="Zhao Z."/>
            <person name="Chiniquy J."/>
            <person name="Barry K."/>
            <person name="Brewer H.M."/>
            <person name="Purvine S.O."/>
            <person name="Wright A.T."/>
            <person name="Boxma B."/>
            <person name="Van Alen T."/>
            <person name="Hackstein J.H."/>
            <person name="Baker S.E."/>
            <person name="Grigoriev I.V."/>
            <person name="O'Malley M.A."/>
        </authorList>
    </citation>
    <scope>NUCLEOTIDE SEQUENCE [LARGE SCALE GENOMIC DNA]</scope>
    <source>
        <strain evidence="1">Finn</strain>
    </source>
</reference>
<evidence type="ECO:0000313" key="1">
    <source>
        <dbReference type="EMBL" id="ORX45980.1"/>
    </source>
</evidence>
<dbReference type="Proteomes" id="UP000193719">
    <property type="component" value="Unassembled WGS sequence"/>
</dbReference>
<dbReference type="SUPFAM" id="SSF140860">
    <property type="entry name" value="Pseudo ankyrin repeat-like"/>
    <property type="match status" value="1"/>
</dbReference>
<dbReference type="AlphaFoldDB" id="A0A1Y1V452"/>
<keyword evidence="2" id="KW-1185">Reference proteome</keyword>
<sequence>KNPLFSALASNKFKIADFLLKREADINYKINGGEYKDVDIINYLYFISGFKDFLNTNNLKYILNNGFNIRQVTTDLINKMVNRNYSDGLLEIILKHFIYDDTFIIRLLSVYKNRVALTTEQIQNIITDEKRKINIDESVYENADEHENYDAINMILDYDGSGNESIIEKIEDYEILERAIEYDNIKLVKKILNYDFVDLDQLNIENALSEASKNINVEMLKSLLES</sequence>
<organism evidence="1 2">
    <name type="scientific">Piromyces finnis</name>
    <dbReference type="NCBI Taxonomy" id="1754191"/>
    <lineage>
        <taxon>Eukaryota</taxon>
        <taxon>Fungi</taxon>
        <taxon>Fungi incertae sedis</taxon>
        <taxon>Chytridiomycota</taxon>
        <taxon>Chytridiomycota incertae sedis</taxon>
        <taxon>Neocallimastigomycetes</taxon>
        <taxon>Neocallimastigales</taxon>
        <taxon>Neocallimastigaceae</taxon>
        <taxon>Piromyces</taxon>
    </lineage>
</organism>